<evidence type="ECO:0000313" key="4">
    <source>
        <dbReference type="EMBL" id="WPU65525.1"/>
    </source>
</evidence>
<evidence type="ECO:0000313" key="5">
    <source>
        <dbReference type="Proteomes" id="UP001324634"/>
    </source>
</evidence>
<evidence type="ECO:0000256" key="3">
    <source>
        <dbReference type="SAM" id="SignalP"/>
    </source>
</evidence>
<proteinExistence type="predicted"/>
<dbReference type="InterPro" id="IPR025738">
    <property type="entry name" value="BatD"/>
</dbReference>
<keyword evidence="5" id="KW-1185">Reference proteome</keyword>
<feature type="region of interest" description="Disordered" evidence="1">
    <location>
        <begin position="387"/>
        <end position="410"/>
    </location>
</feature>
<organism evidence="4 5">
    <name type="scientific">Peredibacter starrii</name>
    <dbReference type="NCBI Taxonomy" id="28202"/>
    <lineage>
        <taxon>Bacteria</taxon>
        <taxon>Pseudomonadati</taxon>
        <taxon>Bdellovibrionota</taxon>
        <taxon>Bacteriovoracia</taxon>
        <taxon>Bacteriovoracales</taxon>
        <taxon>Bacteriovoracaceae</taxon>
        <taxon>Peredibacter</taxon>
    </lineage>
</organism>
<keyword evidence="2" id="KW-1133">Transmembrane helix</keyword>
<reference evidence="4 5" key="1">
    <citation type="submission" date="2023-11" db="EMBL/GenBank/DDBJ databases">
        <title>Peredibacter starrii A3.12.</title>
        <authorList>
            <person name="Mitchell R.J."/>
        </authorList>
    </citation>
    <scope>NUCLEOTIDE SEQUENCE [LARGE SCALE GENOMIC DNA]</scope>
    <source>
        <strain evidence="4 5">A3.12</strain>
    </source>
</reference>
<gene>
    <name evidence="4" type="ORF">SOO65_02070</name>
</gene>
<feature type="signal peptide" evidence="3">
    <location>
        <begin position="1"/>
        <end position="18"/>
    </location>
</feature>
<dbReference type="RefSeq" id="WP_321396161.1">
    <property type="nucleotide sequence ID" value="NZ_CP139487.1"/>
</dbReference>
<feature type="chain" id="PRO_5043881398" description="Oxygen tolerance" evidence="3">
    <location>
        <begin position="19"/>
        <end position="557"/>
    </location>
</feature>
<keyword evidence="3" id="KW-0732">Signal</keyword>
<accession>A0AAX4HQP3</accession>
<evidence type="ECO:0000256" key="1">
    <source>
        <dbReference type="SAM" id="MobiDB-lite"/>
    </source>
</evidence>
<protein>
    <recommendedName>
        <fullName evidence="6">Oxygen tolerance</fullName>
    </recommendedName>
</protein>
<keyword evidence="2" id="KW-0812">Transmembrane</keyword>
<dbReference type="EMBL" id="CP139487">
    <property type="protein sequence ID" value="WPU65525.1"/>
    <property type="molecule type" value="Genomic_DNA"/>
</dbReference>
<dbReference type="PANTHER" id="PTHR40940">
    <property type="entry name" value="PROTEIN BATD-RELATED"/>
    <property type="match status" value="1"/>
</dbReference>
<dbReference type="AlphaFoldDB" id="A0AAX4HQP3"/>
<dbReference type="Proteomes" id="UP001324634">
    <property type="component" value="Chromosome"/>
</dbReference>
<evidence type="ECO:0000256" key="2">
    <source>
        <dbReference type="SAM" id="Phobius"/>
    </source>
</evidence>
<evidence type="ECO:0008006" key="6">
    <source>
        <dbReference type="Google" id="ProtNLM"/>
    </source>
</evidence>
<sequence length="557" mass="62714">MKYIIIILAMLLSSIAFADEVKVELNPPRPVMGEVFQAYFRVFTDSDEEPVINFSPAGIEVVGKSNQGVSTRTIYANGKLTVTRELTIVYDLVAGKPGMNSLRDITVQLGNKTLRHPSLNVTVLKEAEVLADVFVMADVPKKELYVGEGFVARYFLYSKVPVSNLDIKKYPKLDNFLKRFLQEPERTERVSVDGQLYMRTQIYAAKLFPEKAGEFKVDSLHLSATYPTSRPNDPFGAFGMNRDYKTRTMNSETIKVLVKPLPEPVPPHFTGLVGPHQFDLQVGQNKLIVNEPLEVKLTVTGTGALENLEAPELIKHQGLEEFESNGDLKITDSEQATKVFDYTFLAKENLQIPPKTVTLSYLDSNTGRYVPTQLNFPEIVVAGGVAGERKKDSTKPEAKTEPKEEKTLPQKARELAGPITIDQWQWKTWLPYINLGLGVIALMVVAFGLLRQKNFSGIHLKSDVPRELKSGPFKFNEFVKWMAPVIQETGKSPIMIIRESPLPEESKRYFIDLLSANDYKDYSARKSEMQFSYQSAHFKELGRYIESVKNGNTTQPS</sequence>
<keyword evidence="2" id="KW-0472">Membrane</keyword>
<name>A0AAX4HQP3_9BACT</name>
<dbReference type="PANTHER" id="PTHR40940:SF2">
    <property type="entry name" value="BATD"/>
    <property type="match status" value="1"/>
</dbReference>
<dbReference type="KEGG" id="psti:SOO65_02070"/>
<feature type="transmembrane region" description="Helical" evidence="2">
    <location>
        <begin position="429"/>
        <end position="450"/>
    </location>
</feature>